<evidence type="ECO:0000313" key="2">
    <source>
        <dbReference type="EMBL" id="KZW03453.1"/>
    </source>
</evidence>
<dbReference type="AlphaFoldDB" id="A0A165QDP2"/>
<reference evidence="2 3" key="1">
    <citation type="journal article" date="2016" name="Mol. Biol. Evol.">
        <title>Comparative Genomics of Early-Diverging Mushroom-Forming Fungi Provides Insights into the Origins of Lignocellulose Decay Capabilities.</title>
        <authorList>
            <person name="Nagy L.G."/>
            <person name="Riley R."/>
            <person name="Tritt A."/>
            <person name="Adam C."/>
            <person name="Daum C."/>
            <person name="Floudas D."/>
            <person name="Sun H."/>
            <person name="Yadav J.S."/>
            <person name="Pangilinan J."/>
            <person name="Larsson K.H."/>
            <person name="Matsuura K."/>
            <person name="Barry K."/>
            <person name="Labutti K."/>
            <person name="Kuo R."/>
            <person name="Ohm R.A."/>
            <person name="Bhattacharya S.S."/>
            <person name="Shirouzu T."/>
            <person name="Yoshinaga Y."/>
            <person name="Martin F.M."/>
            <person name="Grigoriev I.V."/>
            <person name="Hibbett D.S."/>
        </authorList>
    </citation>
    <scope>NUCLEOTIDE SEQUENCE [LARGE SCALE GENOMIC DNA]</scope>
    <source>
        <strain evidence="2 3">HHB12029</strain>
    </source>
</reference>
<evidence type="ECO:0000256" key="1">
    <source>
        <dbReference type="SAM" id="MobiDB-lite"/>
    </source>
</evidence>
<organism evidence="2 3">
    <name type="scientific">Exidia glandulosa HHB12029</name>
    <dbReference type="NCBI Taxonomy" id="1314781"/>
    <lineage>
        <taxon>Eukaryota</taxon>
        <taxon>Fungi</taxon>
        <taxon>Dikarya</taxon>
        <taxon>Basidiomycota</taxon>
        <taxon>Agaricomycotina</taxon>
        <taxon>Agaricomycetes</taxon>
        <taxon>Auriculariales</taxon>
        <taxon>Exidiaceae</taxon>
        <taxon>Exidia</taxon>
    </lineage>
</organism>
<evidence type="ECO:0000313" key="3">
    <source>
        <dbReference type="Proteomes" id="UP000077266"/>
    </source>
</evidence>
<dbReference type="InParanoid" id="A0A165QDP2"/>
<gene>
    <name evidence="2" type="ORF">EXIGLDRAFT_721702</name>
</gene>
<proteinExistence type="predicted"/>
<feature type="compositionally biased region" description="Acidic residues" evidence="1">
    <location>
        <begin position="72"/>
        <end position="83"/>
    </location>
</feature>
<dbReference type="EMBL" id="KV425883">
    <property type="protein sequence ID" value="KZW03453.1"/>
    <property type="molecule type" value="Genomic_DNA"/>
</dbReference>
<name>A0A165QDP2_EXIGL</name>
<dbReference type="Proteomes" id="UP000077266">
    <property type="component" value="Unassembled WGS sequence"/>
</dbReference>
<feature type="non-terminal residue" evidence="2">
    <location>
        <position position="83"/>
    </location>
</feature>
<accession>A0A165QDP2</accession>
<keyword evidence="3" id="KW-1185">Reference proteome</keyword>
<sequence>MEGFAKGLRLLALVRLGTLGVTVALLVHCLPVPIVEAGVEGVVPGAAASSEVARGGSVGRRGPERAAGDGENSNEEGECLGEH</sequence>
<feature type="region of interest" description="Disordered" evidence="1">
    <location>
        <begin position="49"/>
        <end position="83"/>
    </location>
</feature>
<protein>
    <submittedName>
        <fullName evidence="2">Uncharacterized protein</fullName>
    </submittedName>
</protein>